<comment type="caution">
    <text evidence="2">The sequence shown here is derived from an EMBL/GenBank/DDBJ whole genome shotgun (WGS) entry which is preliminary data.</text>
</comment>
<evidence type="ECO:0000256" key="1">
    <source>
        <dbReference type="SAM" id="Phobius"/>
    </source>
</evidence>
<dbReference type="AlphaFoldDB" id="A0A2H0YUY7"/>
<dbReference type="SUPFAM" id="SSF54523">
    <property type="entry name" value="Pili subunits"/>
    <property type="match status" value="1"/>
</dbReference>
<feature type="transmembrane region" description="Helical" evidence="1">
    <location>
        <begin position="20"/>
        <end position="43"/>
    </location>
</feature>
<dbReference type="EMBL" id="PEXU01000049">
    <property type="protein sequence ID" value="PIS42294.1"/>
    <property type="molecule type" value="Genomic_DNA"/>
</dbReference>
<protein>
    <submittedName>
        <fullName evidence="2">Uncharacterized protein</fullName>
    </submittedName>
</protein>
<sequence>MMIKSAKIIKLKTKGLLNGFTLVEMLVTLAIFALIATLILANFRQGQKMDELKRGTLELASNFRKVQILGMSGQVVKLCTGFSKGKPCQSEEDCEGEGESCENSVPKGGYGISIEPTQEGDSPSCEGSECPTSYTLFVDSSGLAGAFEPGFPCYVEPCYDFGLPGGENYALPEKVVIKSFDIQSSVGGYSFVHQPQNYKMDITFRPPKPIPYFYLHDTGLEDVARSDQTVKIKLEHIEINKCREIVINGFSGQVSDNSITDCNPYGSYIYPIP</sequence>
<keyword evidence="1" id="KW-0812">Transmembrane</keyword>
<accession>A0A2H0YUY7</accession>
<evidence type="ECO:0000313" key="2">
    <source>
        <dbReference type="EMBL" id="PIS42294.1"/>
    </source>
</evidence>
<name>A0A2H0YUY7_9BACT</name>
<dbReference type="NCBIfam" id="TIGR02532">
    <property type="entry name" value="IV_pilin_GFxxxE"/>
    <property type="match status" value="1"/>
</dbReference>
<keyword evidence="1" id="KW-0472">Membrane</keyword>
<dbReference type="InterPro" id="IPR045584">
    <property type="entry name" value="Pilin-like"/>
</dbReference>
<proteinExistence type="predicted"/>
<keyword evidence="1" id="KW-1133">Transmembrane helix</keyword>
<evidence type="ECO:0000313" key="3">
    <source>
        <dbReference type="Proteomes" id="UP000231542"/>
    </source>
</evidence>
<gene>
    <name evidence="2" type="ORF">COT24_04505</name>
</gene>
<organism evidence="2 3">
    <name type="scientific">Candidatus Kerfeldbacteria bacterium CG08_land_8_20_14_0_20_40_16</name>
    <dbReference type="NCBI Taxonomy" id="2014244"/>
    <lineage>
        <taxon>Bacteria</taxon>
        <taxon>Candidatus Kerfeldiibacteriota</taxon>
    </lineage>
</organism>
<reference evidence="2 3" key="1">
    <citation type="submission" date="2017-09" db="EMBL/GenBank/DDBJ databases">
        <title>Depth-based differentiation of microbial function through sediment-hosted aquifers and enrichment of novel symbionts in the deep terrestrial subsurface.</title>
        <authorList>
            <person name="Probst A.J."/>
            <person name="Ladd B."/>
            <person name="Jarett J.K."/>
            <person name="Geller-Mcgrath D.E."/>
            <person name="Sieber C.M."/>
            <person name="Emerson J.B."/>
            <person name="Anantharaman K."/>
            <person name="Thomas B.C."/>
            <person name="Malmstrom R."/>
            <person name="Stieglmeier M."/>
            <person name="Klingl A."/>
            <person name="Woyke T."/>
            <person name="Ryan C.M."/>
            <person name="Banfield J.F."/>
        </authorList>
    </citation>
    <scope>NUCLEOTIDE SEQUENCE [LARGE SCALE GENOMIC DNA]</scope>
    <source>
        <strain evidence="2">CG08_land_8_20_14_0_20_40_16</strain>
    </source>
</reference>
<dbReference type="Pfam" id="PF07963">
    <property type="entry name" value="N_methyl"/>
    <property type="match status" value="1"/>
</dbReference>
<dbReference type="InterPro" id="IPR012902">
    <property type="entry name" value="N_methyl_site"/>
</dbReference>
<dbReference type="Proteomes" id="UP000231542">
    <property type="component" value="Unassembled WGS sequence"/>
</dbReference>